<dbReference type="EMBL" id="SDKM01000075">
    <property type="protein sequence ID" value="RYP81181.1"/>
    <property type="molecule type" value="Genomic_DNA"/>
</dbReference>
<organism evidence="2 3">
    <name type="scientific">Nocardioides guangzhouensis</name>
    <dbReference type="NCBI Taxonomy" id="2497878"/>
    <lineage>
        <taxon>Bacteria</taxon>
        <taxon>Bacillati</taxon>
        <taxon>Actinomycetota</taxon>
        <taxon>Actinomycetes</taxon>
        <taxon>Propionibacteriales</taxon>
        <taxon>Nocardioidaceae</taxon>
        <taxon>Nocardioides</taxon>
    </lineage>
</organism>
<name>A0A4Q4Z2Q3_9ACTN</name>
<dbReference type="SMART" id="SM00481">
    <property type="entry name" value="POLIIIAc"/>
    <property type="match status" value="1"/>
</dbReference>
<dbReference type="OrthoDB" id="9804333at2"/>
<dbReference type="InterPro" id="IPR016195">
    <property type="entry name" value="Pol/histidinol_Pase-like"/>
</dbReference>
<dbReference type="AlphaFoldDB" id="A0A4Q4Z2Q3"/>
<dbReference type="GO" id="GO:0004534">
    <property type="term" value="F:5'-3' RNA exonuclease activity"/>
    <property type="evidence" value="ECO:0007669"/>
    <property type="project" value="TreeGrafter"/>
</dbReference>
<protein>
    <submittedName>
        <fullName evidence="2">PHP domain-containing protein</fullName>
    </submittedName>
</protein>
<evidence type="ECO:0000313" key="2">
    <source>
        <dbReference type="EMBL" id="RYP81181.1"/>
    </source>
</evidence>
<gene>
    <name evidence="2" type="ORF">EKO23_23950</name>
</gene>
<dbReference type="GO" id="GO:0035312">
    <property type="term" value="F:5'-3' DNA exonuclease activity"/>
    <property type="evidence" value="ECO:0007669"/>
    <property type="project" value="TreeGrafter"/>
</dbReference>
<evidence type="ECO:0000259" key="1">
    <source>
        <dbReference type="SMART" id="SM00481"/>
    </source>
</evidence>
<dbReference type="InterPro" id="IPR003141">
    <property type="entry name" value="Pol/His_phosphatase_N"/>
</dbReference>
<evidence type="ECO:0000313" key="3">
    <source>
        <dbReference type="Proteomes" id="UP000295198"/>
    </source>
</evidence>
<keyword evidence="3" id="KW-1185">Reference proteome</keyword>
<reference evidence="2 3" key="1">
    <citation type="submission" date="2019-01" db="EMBL/GenBank/DDBJ databases">
        <title>Nocardioides guangzhouensis sp. nov., an actinobacterium isolated from soil.</title>
        <authorList>
            <person name="Fu Y."/>
            <person name="Cai Y."/>
            <person name="Lin Z."/>
            <person name="Chen P."/>
        </authorList>
    </citation>
    <scope>NUCLEOTIDE SEQUENCE [LARGE SCALE GENOMIC DNA]</scope>
    <source>
        <strain evidence="2 3">130</strain>
    </source>
</reference>
<dbReference type="Pfam" id="PF02811">
    <property type="entry name" value="PHP"/>
    <property type="match status" value="1"/>
</dbReference>
<accession>A0A4Q4Z2Q3</accession>
<proteinExistence type="predicted"/>
<dbReference type="InterPro" id="IPR004013">
    <property type="entry name" value="PHP_dom"/>
</dbReference>
<dbReference type="PANTHER" id="PTHR42924">
    <property type="entry name" value="EXONUCLEASE"/>
    <property type="match status" value="1"/>
</dbReference>
<comment type="caution">
    <text evidence="2">The sequence shown here is derived from an EMBL/GenBank/DDBJ whole genome shotgun (WGS) entry which is preliminary data.</text>
</comment>
<dbReference type="CDD" id="cd07438">
    <property type="entry name" value="PHP_HisPPase_AMP"/>
    <property type="match status" value="1"/>
</dbReference>
<dbReference type="Gene3D" id="3.20.20.140">
    <property type="entry name" value="Metal-dependent hydrolases"/>
    <property type="match status" value="1"/>
</dbReference>
<sequence length="297" mass="31406">MRIDLHTHTRASDGTQTPRELVHAAKAAGLDVLAITDHDSPAGWAEATDAALETGLTLVRGMEISTRMTDGPGVHLLAYLPDPTYPPLVEGLRLVLEGRDDRVPAILERLREHGVDLGEADVRRLAGGPAAVGRPHIADAMVAAGVVRDRDEAFAEWLGWGGKAWVRRYAAPLESMITTVAEAGGATVVAHPWGRADHGPDGGPLGEAGLARLRDLGLAGLEVDHQDHGPRERETLRAIARNLDLVVTGSSDHHGAGKVDHDLGCNTTAPAELDRLLERAAAASAASGRETPEVVRP</sequence>
<dbReference type="PANTHER" id="PTHR42924:SF3">
    <property type="entry name" value="POLYMERASE_HISTIDINOL PHOSPHATASE N-TERMINAL DOMAIN-CONTAINING PROTEIN"/>
    <property type="match status" value="1"/>
</dbReference>
<dbReference type="Gene3D" id="1.10.150.650">
    <property type="match status" value="1"/>
</dbReference>
<dbReference type="InterPro" id="IPR052018">
    <property type="entry name" value="PHP_domain"/>
</dbReference>
<dbReference type="Proteomes" id="UP000295198">
    <property type="component" value="Unassembled WGS sequence"/>
</dbReference>
<dbReference type="SUPFAM" id="SSF89550">
    <property type="entry name" value="PHP domain-like"/>
    <property type="match status" value="1"/>
</dbReference>
<dbReference type="RefSeq" id="WP_134721004.1">
    <property type="nucleotide sequence ID" value="NZ_SDKM01000075.1"/>
</dbReference>
<feature type="domain" description="Polymerase/histidinol phosphatase N-terminal" evidence="1">
    <location>
        <begin position="3"/>
        <end position="68"/>
    </location>
</feature>